<evidence type="ECO:0000259" key="1">
    <source>
        <dbReference type="Pfam" id="PF05050"/>
    </source>
</evidence>
<dbReference type="RefSeq" id="WP_157568322.1">
    <property type="nucleotide sequence ID" value="NZ_WPIK01000013.1"/>
</dbReference>
<dbReference type="Pfam" id="PF05050">
    <property type="entry name" value="Methyltransf_21"/>
    <property type="match status" value="1"/>
</dbReference>
<feature type="domain" description="Methyltransferase FkbM" evidence="1">
    <location>
        <begin position="120"/>
        <end position="187"/>
    </location>
</feature>
<dbReference type="AlphaFoldDB" id="A0A7K1SZK7"/>
<proteinExistence type="predicted"/>
<accession>A0A7K1SZK7</accession>
<organism evidence="2 3">
    <name type="scientific">Mucilaginibacter arboris</name>
    <dbReference type="NCBI Taxonomy" id="2682090"/>
    <lineage>
        <taxon>Bacteria</taxon>
        <taxon>Pseudomonadati</taxon>
        <taxon>Bacteroidota</taxon>
        <taxon>Sphingobacteriia</taxon>
        <taxon>Sphingobacteriales</taxon>
        <taxon>Sphingobacteriaceae</taxon>
        <taxon>Mucilaginibacter</taxon>
    </lineage>
</organism>
<dbReference type="InterPro" id="IPR006342">
    <property type="entry name" value="FkbM_mtfrase"/>
</dbReference>
<sequence>MMKDKLKEIFIEDKGNIIIQRTPLERVKTLIEKLFPVNTDKELIRVGPNRDGGYLVPDDLKNIKACFSPGVDVMSEFEKACFDLGMELFLADKSVEKPNLDLDPSSYHFLKKYIGCTDNADFITLDSWVNSYDLGESDLLLQMDIEGAEYPSIINASPALINRFRIMIFEFHNLQDFWNPSFFNMAEVVFNKLLETHTCVHIHPNNCCGSETKYGLEIPRMAEFTFLRNDRIDHKEFAHTFPHKLDFDNENKPHLALPKCWYKN</sequence>
<gene>
    <name evidence="2" type="ORF">GO621_14590</name>
</gene>
<keyword evidence="3" id="KW-1185">Reference proteome</keyword>
<dbReference type="SUPFAM" id="SSF53335">
    <property type="entry name" value="S-adenosyl-L-methionine-dependent methyltransferases"/>
    <property type="match status" value="1"/>
</dbReference>
<comment type="caution">
    <text evidence="2">The sequence shown here is derived from an EMBL/GenBank/DDBJ whole genome shotgun (WGS) entry which is preliminary data.</text>
</comment>
<reference evidence="2 3" key="1">
    <citation type="submission" date="2019-12" db="EMBL/GenBank/DDBJ databases">
        <title>Mucilaginibacter sp. HMF7410 genome sequencing and assembly.</title>
        <authorList>
            <person name="Kang H."/>
            <person name="Cha I."/>
            <person name="Kim H."/>
            <person name="Joh K."/>
        </authorList>
    </citation>
    <scope>NUCLEOTIDE SEQUENCE [LARGE SCALE GENOMIC DNA]</scope>
    <source>
        <strain evidence="2 3">HMF7410</strain>
    </source>
</reference>
<name>A0A7K1SZK7_9SPHI</name>
<dbReference type="InterPro" id="IPR029063">
    <property type="entry name" value="SAM-dependent_MTases_sf"/>
</dbReference>
<dbReference type="EMBL" id="WPIK01000013">
    <property type="protein sequence ID" value="MVN22754.1"/>
    <property type="molecule type" value="Genomic_DNA"/>
</dbReference>
<evidence type="ECO:0000313" key="2">
    <source>
        <dbReference type="EMBL" id="MVN22754.1"/>
    </source>
</evidence>
<evidence type="ECO:0000313" key="3">
    <source>
        <dbReference type="Proteomes" id="UP000462014"/>
    </source>
</evidence>
<dbReference type="Proteomes" id="UP000462014">
    <property type="component" value="Unassembled WGS sequence"/>
</dbReference>
<protein>
    <recommendedName>
        <fullName evidence="1">Methyltransferase FkbM domain-containing protein</fullName>
    </recommendedName>
</protein>